<dbReference type="Gene3D" id="3.40.50.2300">
    <property type="match status" value="1"/>
</dbReference>
<name>A0A6J4PTK9_9ACTN</name>
<keyword evidence="1 5" id="KW-0597">Phosphoprotein</keyword>
<protein>
    <submittedName>
        <fullName evidence="8">Two-component transcriptional response regulator, LuxR family</fullName>
    </submittedName>
</protein>
<dbReference type="InterPro" id="IPR000792">
    <property type="entry name" value="Tscrpt_reg_LuxR_C"/>
</dbReference>
<dbReference type="GO" id="GO:0006355">
    <property type="term" value="P:regulation of DNA-templated transcription"/>
    <property type="evidence" value="ECO:0007669"/>
    <property type="project" value="InterPro"/>
</dbReference>
<dbReference type="Pfam" id="PF00196">
    <property type="entry name" value="GerE"/>
    <property type="match status" value="1"/>
</dbReference>
<dbReference type="EMBL" id="CADCUT010000151">
    <property type="protein sequence ID" value="CAA9419452.1"/>
    <property type="molecule type" value="Genomic_DNA"/>
</dbReference>
<dbReference type="Pfam" id="PF00072">
    <property type="entry name" value="Response_reg"/>
    <property type="match status" value="1"/>
</dbReference>
<proteinExistence type="predicted"/>
<evidence type="ECO:0000256" key="1">
    <source>
        <dbReference type="ARBA" id="ARBA00022553"/>
    </source>
</evidence>
<evidence type="ECO:0000259" key="6">
    <source>
        <dbReference type="PROSITE" id="PS50043"/>
    </source>
</evidence>
<dbReference type="InterPro" id="IPR039420">
    <property type="entry name" value="WalR-like"/>
</dbReference>
<keyword evidence="3" id="KW-0238">DNA-binding</keyword>
<dbReference type="PANTHER" id="PTHR43214:SF24">
    <property type="entry name" value="TRANSCRIPTIONAL REGULATORY PROTEIN NARL-RELATED"/>
    <property type="match status" value="1"/>
</dbReference>
<dbReference type="CDD" id="cd06170">
    <property type="entry name" value="LuxR_C_like"/>
    <property type="match status" value="1"/>
</dbReference>
<evidence type="ECO:0000256" key="5">
    <source>
        <dbReference type="PROSITE-ProRule" id="PRU00169"/>
    </source>
</evidence>
<keyword evidence="4" id="KW-0804">Transcription</keyword>
<dbReference type="PRINTS" id="PR00038">
    <property type="entry name" value="HTHLUXR"/>
</dbReference>
<evidence type="ECO:0000313" key="8">
    <source>
        <dbReference type="EMBL" id="CAA9419452.1"/>
    </source>
</evidence>
<dbReference type="InterPro" id="IPR058245">
    <property type="entry name" value="NreC/VraR/RcsB-like_REC"/>
</dbReference>
<evidence type="ECO:0000256" key="4">
    <source>
        <dbReference type="ARBA" id="ARBA00023163"/>
    </source>
</evidence>
<dbReference type="AlphaFoldDB" id="A0A6J4PTK9"/>
<accession>A0A6J4PTK9</accession>
<dbReference type="InterPro" id="IPR001789">
    <property type="entry name" value="Sig_transdc_resp-reg_receiver"/>
</dbReference>
<dbReference type="PROSITE" id="PS50110">
    <property type="entry name" value="RESPONSE_REGULATORY"/>
    <property type="match status" value="1"/>
</dbReference>
<dbReference type="PANTHER" id="PTHR43214">
    <property type="entry name" value="TWO-COMPONENT RESPONSE REGULATOR"/>
    <property type="match status" value="1"/>
</dbReference>
<dbReference type="SUPFAM" id="SSF52172">
    <property type="entry name" value="CheY-like"/>
    <property type="match status" value="1"/>
</dbReference>
<dbReference type="PROSITE" id="PS00622">
    <property type="entry name" value="HTH_LUXR_1"/>
    <property type="match status" value="1"/>
</dbReference>
<sequence>MRGDAPGDVRPARVLLADDVESVRTSMRMVLSREPDIEVVGEAANGREAVEVCRSSGPDLVVMDVQMPEMDGLAATREIKAEMPAVAVLVLTAHDDPDYLLEAVRAGAAGFVLKHNALLRVAELIRTVLVGDPPLDQGLAMRLLRRLSYMQGPTEYGAAEAGARHLTGREREVLGYLARGCTNGQIAEELVLSVGTVKTHVHRIISKLGVSDRTQAAVFAIRTGLASPGR</sequence>
<feature type="modified residue" description="4-aspartylphosphate" evidence="5">
    <location>
        <position position="64"/>
    </location>
</feature>
<evidence type="ECO:0000256" key="2">
    <source>
        <dbReference type="ARBA" id="ARBA00023015"/>
    </source>
</evidence>
<keyword evidence="2" id="KW-0805">Transcription regulation</keyword>
<dbReference type="SMART" id="SM00448">
    <property type="entry name" value="REC"/>
    <property type="match status" value="1"/>
</dbReference>
<feature type="domain" description="Response regulatory" evidence="7">
    <location>
        <begin position="13"/>
        <end position="129"/>
    </location>
</feature>
<feature type="domain" description="HTH luxR-type" evidence="6">
    <location>
        <begin position="159"/>
        <end position="224"/>
    </location>
</feature>
<dbReference type="InterPro" id="IPR011006">
    <property type="entry name" value="CheY-like_superfamily"/>
</dbReference>
<dbReference type="PROSITE" id="PS50043">
    <property type="entry name" value="HTH_LUXR_2"/>
    <property type="match status" value="1"/>
</dbReference>
<dbReference type="GO" id="GO:0003677">
    <property type="term" value="F:DNA binding"/>
    <property type="evidence" value="ECO:0007669"/>
    <property type="project" value="UniProtKB-KW"/>
</dbReference>
<evidence type="ECO:0000259" key="7">
    <source>
        <dbReference type="PROSITE" id="PS50110"/>
    </source>
</evidence>
<gene>
    <name evidence="8" type="ORF">AVDCRST_MAG03-2439</name>
</gene>
<organism evidence="8">
    <name type="scientific">uncultured Rubrobacteraceae bacterium</name>
    <dbReference type="NCBI Taxonomy" id="349277"/>
    <lineage>
        <taxon>Bacteria</taxon>
        <taxon>Bacillati</taxon>
        <taxon>Actinomycetota</taxon>
        <taxon>Rubrobacteria</taxon>
        <taxon>Rubrobacterales</taxon>
        <taxon>Rubrobacteraceae</taxon>
        <taxon>environmental samples</taxon>
    </lineage>
</organism>
<reference evidence="8" key="1">
    <citation type="submission" date="2020-02" db="EMBL/GenBank/DDBJ databases">
        <authorList>
            <person name="Meier V. D."/>
        </authorList>
    </citation>
    <scope>NUCLEOTIDE SEQUENCE</scope>
    <source>
        <strain evidence="8">AVDCRST_MAG03</strain>
    </source>
</reference>
<dbReference type="SMART" id="SM00421">
    <property type="entry name" value="HTH_LUXR"/>
    <property type="match status" value="1"/>
</dbReference>
<dbReference type="CDD" id="cd17535">
    <property type="entry name" value="REC_NarL-like"/>
    <property type="match status" value="1"/>
</dbReference>
<dbReference type="GO" id="GO:0000160">
    <property type="term" value="P:phosphorelay signal transduction system"/>
    <property type="evidence" value="ECO:0007669"/>
    <property type="project" value="InterPro"/>
</dbReference>
<evidence type="ECO:0000256" key="3">
    <source>
        <dbReference type="ARBA" id="ARBA00023125"/>
    </source>
</evidence>